<dbReference type="NCBIfam" id="NF009671">
    <property type="entry name" value="PRK13192.1"/>
    <property type="match status" value="1"/>
</dbReference>
<dbReference type="Pfam" id="PF00699">
    <property type="entry name" value="Urease_beta"/>
    <property type="match status" value="1"/>
</dbReference>
<evidence type="ECO:0000256" key="10">
    <source>
        <dbReference type="ARBA" id="ARBA00053177"/>
    </source>
</evidence>
<dbReference type="Proteomes" id="UP000639772">
    <property type="component" value="Unassembled WGS sequence"/>
</dbReference>
<comment type="pathway">
    <text evidence="2">Nitrogen metabolism; urea degradation; CO(2) and NH(3) from urea (urease route): step 1/1.</text>
</comment>
<dbReference type="Pfam" id="PF00449">
    <property type="entry name" value="Urease_alpha"/>
    <property type="match status" value="1"/>
</dbReference>
<dbReference type="Pfam" id="PF01979">
    <property type="entry name" value="Amidohydro_1"/>
    <property type="match status" value="1"/>
</dbReference>
<dbReference type="SUPFAM" id="SSF51338">
    <property type="entry name" value="Composite domain of metallo-dependent hydrolases"/>
    <property type="match status" value="1"/>
</dbReference>
<dbReference type="SUPFAM" id="SSF51278">
    <property type="entry name" value="Urease, beta-subunit"/>
    <property type="match status" value="1"/>
</dbReference>
<dbReference type="InterPro" id="IPR017951">
    <property type="entry name" value="Urease_asu_c"/>
</dbReference>
<dbReference type="GO" id="GO:0016151">
    <property type="term" value="F:nickel cation binding"/>
    <property type="evidence" value="ECO:0007669"/>
    <property type="project" value="InterPro"/>
</dbReference>
<evidence type="ECO:0000256" key="8">
    <source>
        <dbReference type="ARBA" id="ARBA00046803"/>
    </source>
</evidence>
<name>A0A835RNK3_VANPL</name>
<evidence type="ECO:0000256" key="6">
    <source>
        <dbReference type="ARBA" id="ARBA00022723"/>
    </source>
</evidence>
<dbReference type="Gene3D" id="2.10.150.10">
    <property type="entry name" value="Urease, beta subunit"/>
    <property type="match status" value="1"/>
</dbReference>
<dbReference type="PANTHER" id="PTHR43440:SF1">
    <property type="entry name" value="UREASE"/>
    <property type="match status" value="1"/>
</dbReference>
<dbReference type="NCBIfam" id="TIGR00193">
    <property type="entry name" value="urease_gam"/>
    <property type="match status" value="1"/>
</dbReference>
<dbReference type="InterPro" id="IPR050112">
    <property type="entry name" value="Urease_alpha_subunit"/>
</dbReference>
<evidence type="ECO:0000256" key="9">
    <source>
        <dbReference type="ARBA" id="ARBA00051420"/>
    </source>
</evidence>
<dbReference type="InterPro" id="IPR006680">
    <property type="entry name" value="Amidohydro-rel"/>
</dbReference>
<dbReference type="InterPro" id="IPR002019">
    <property type="entry name" value="Urease_beta-like"/>
</dbReference>
<dbReference type="PANTHER" id="PTHR43440">
    <property type="entry name" value="UREASE"/>
    <property type="match status" value="1"/>
</dbReference>
<comment type="cofactor">
    <cofactor evidence="1">
        <name>Ni cation</name>
        <dbReference type="ChEBI" id="CHEBI:25516"/>
    </cofactor>
</comment>
<comment type="PTM">
    <text evidence="11">Carbamylation allows a single lysine to coordinate two nickel ions.</text>
</comment>
<dbReference type="NCBIfam" id="NF009686">
    <property type="entry name" value="PRK13207.1"/>
    <property type="match status" value="1"/>
</dbReference>
<dbReference type="GO" id="GO:0009039">
    <property type="term" value="F:urease activity"/>
    <property type="evidence" value="ECO:0007669"/>
    <property type="project" value="UniProtKB-EC"/>
</dbReference>
<protein>
    <recommendedName>
        <fullName evidence="4">urease</fullName>
        <ecNumber evidence="4">3.5.1.5</ecNumber>
    </recommendedName>
</protein>
<comment type="subunit">
    <text evidence="8">Homohexamer. Other oligomeric forms may exist depending on pH and presence of salts.</text>
</comment>
<evidence type="ECO:0000256" key="2">
    <source>
        <dbReference type="ARBA" id="ARBA00004897"/>
    </source>
</evidence>
<dbReference type="SUPFAM" id="SSF51556">
    <property type="entry name" value="Metallo-dependent hydrolases"/>
    <property type="match status" value="1"/>
</dbReference>
<proteinExistence type="inferred from homology"/>
<keyword evidence="6" id="KW-0479">Metal-binding</keyword>
<dbReference type="UniPathway" id="UPA00258">
    <property type="reaction ID" value="UER00370"/>
</dbReference>
<dbReference type="SUPFAM" id="SSF54111">
    <property type="entry name" value="Urease, gamma-subunit"/>
    <property type="match status" value="1"/>
</dbReference>
<evidence type="ECO:0000256" key="7">
    <source>
        <dbReference type="ARBA" id="ARBA00022801"/>
    </source>
</evidence>
<organism evidence="14 15">
    <name type="scientific">Vanilla planifolia</name>
    <name type="common">Vanilla</name>
    <dbReference type="NCBI Taxonomy" id="51239"/>
    <lineage>
        <taxon>Eukaryota</taxon>
        <taxon>Viridiplantae</taxon>
        <taxon>Streptophyta</taxon>
        <taxon>Embryophyta</taxon>
        <taxon>Tracheophyta</taxon>
        <taxon>Spermatophyta</taxon>
        <taxon>Magnoliopsida</taxon>
        <taxon>Liliopsida</taxon>
        <taxon>Asparagales</taxon>
        <taxon>Orchidaceae</taxon>
        <taxon>Vanilloideae</taxon>
        <taxon>Vanilleae</taxon>
        <taxon>Vanilla</taxon>
    </lineage>
</organism>
<dbReference type="Gene3D" id="3.30.280.10">
    <property type="entry name" value="Urease, gamma-like subunit"/>
    <property type="match status" value="1"/>
</dbReference>
<feature type="modified residue" description="N6-carboxylysine" evidence="11">
    <location>
        <position position="487"/>
    </location>
</feature>
<dbReference type="OrthoDB" id="1708534at2759"/>
<sequence>MKLAPRELEKLELHQAGFLAQKRLARGLRLNYTEAVALIATQILEFIRDGDKCVTDLMDIGKQLLGRRQVLPAVPHLLDTVQVEGTFLDGTKLVTIHDPIASENGNLQLALHGSFLPVPSLDMFVGNVSDDIPGQLIFGSGNIALNLGRKSIILKVVNKADRPIQVGSHYHFIEVNPYLHFDRKKTYGMRLNIPAGTATRFEPGDAKVVNLVSIGGKKVIRGGNAIVDGAIDSVPLQNVLEDVHARRFGNVDQSDNSEGVTGDNSVFTTVMSREAYANMYGPTTGDKVRLGDTELYAEIERDFSVYGDECVFGGGKVLRDGMGQASGYPVLLNLDLVITNAVIIDYTGIYKADIGVKEGFIIGIGKAGNPDIMDGVHVNLVIGANTEVVAAEGMIVTAGGIDCHVHFICPQLAQEAISSGITTLVGGGTGPTNGTRATTCTPASFQMQMMLQSTDDLPLNIGFTGKGNSAKPDELMEIIKAGAMGLKLHEDWGSTPAAIENCLAVAELFDIQVNIHTDTLNESGCVEHTIAAFRIKQYTHTTVKVLAVVMLQIL</sequence>
<dbReference type="Gene3D" id="3.20.20.140">
    <property type="entry name" value="Metal-dependent hydrolases"/>
    <property type="match status" value="1"/>
</dbReference>
<accession>A0A835RNK3</accession>
<dbReference type="PROSITE" id="PS51368">
    <property type="entry name" value="UREASE_3"/>
    <property type="match status" value="1"/>
</dbReference>
<feature type="domain" description="Urease" evidence="13">
    <location>
        <begin position="399"/>
        <end position="533"/>
    </location>
</feature>
<dbReference type="FunFam" id="2.10.150.10:FF:000002">
    <property type="entry name" value="Urease"/>
    <property type="match status" value="1"/>
</dbReference>
<dbReference type="Pfam" id="PF00547">
    <property type="entry name" value="Urease_gamma"/>
    <property type="match status" value="1"/>
</dbReference>
<dbReference type="HAMAP" id="MF_01954">
    <property type="entry name" value="Urease_beta"/>
    <property type="match status" value="1"/>
</dbReference>
<dbReference type="Gene3D" id="2.30.40.10">
    <property type="entry name" value="Urease, subunit C, domain 1"/>
    <property type="match status" value="1"/>
</dbReference>
<dbReference type="InterPro" id="IPR029754">
    <property type="entry name" value="Urease_Ni-bd"/>
</dbReference>
<comment type="catalytic activity">
    <reaction evidence="9">
        <text>urea + 2 H2O + H(+) = hydrogencarbonate + 2 NH4(+)</text>
        <dbReference type="Rhea" id="RHEA:20557"/>
        <dbReference type="ChEBI" id="CHEBI:15377"/>
        <dbReference type="ChEBI" id="CHEBI:15378"/>
        <dbReference type="ChEBI" id="CHEBI:16199"/>
        <dbReference type="ChEBI" id="CHEBI:17544"/>
        <dbReference type="ChEBI" id="CHEBI:28938"/>
        <dbReference type="EC" id="3.5.1.5"/>
    </reaction>
    <physiologicalReaction direction="left-to-right" evidence="9">
        <dbReference type="Rhea" id="RHEA:20558"/>
    </physiologicalReaction>
</comment>
<dbReference type="InterPro" id="IPR032466">
    <property type="entry name" value="Metal_Hydrolase"/>
</dbReference>
<gene>
    <name evidence="14" type="ORF">HPP92_005923</name>
</gene>
<comment type="similarity">
    <text evidence="3">In the C-terminal section; belongs to the metallo-dependent hydrolases superfamily. Urease alpha subunit family.</text>
</comment>
<evidence type="ECO:0000256" key="3">
    <source>
        <dbReference type="ARBA" id="ARBA00007966"/>
    </source>
</evidence>
<dbReference type="InterPro" id="IPR011612">
    <property type="entry name" value="Urease_alpha_N_dom"/>
</dbReference>
<comment type="caution">
    <text evidence="12">Lacks conserved residue(s) required for the propagation of feature annotation.</text>
</comment>
<dbReference type="CDD" id="cd00407">
    <property type="entry name" value="Urease_beta"/>
    <property type="match status" value="1"/>
</dbReference>
<dbReference type="EMBL" id="JADCNM010000002">
    <property type="protein sequence ID" value="KAG0494929.1"/>
    <property type="molecule type" value="Genomic_DNA"/>
</dbReference>
<dbReference type="GO" id="GO:0035550">
    <property type="term" value="C:urease complex"/>
    <property type="evidence" value="ECO:0007669"/>
    <property type="project" value="InterPro"/>
</dbReference>
<evidence type="ECO:0000313" key="15">
    <source>
        <dbReference type="Proteomes" id="UP000639772"/>
    </source>
</evidence>
<dbReference type="GO" id="GO:0043419">
    <property type="term" value="P:urea catabolic process"/>
    <property type="evidence" value="ECO:0007669"/>
    <property type="project" value="UniProtKB-UniPathway"/>
</dbReference>
<reference evidence="14 15" key="1">
    <citation type="journal article" date="2020" name="Nat. Food">
        <title>A phased Vanilla planifolia genome enables genetic improvement of flavour and production.</title>
        <authorList>
            <person name="Hasing T."/>
            <person name="Tang H."/>
            <person name="Brym M."/>
            <person name="Khazi F."/>
            <person name="Huang T."/>
            <person name="Chambers A.H."/>
        </authorList>
    </citation>
    <scope>NUCLEOTIDE SEQUENCE [LARGE SCALE GENOMIC DNA]</scope>
    <source>
        <tissue evidence="14">Leaf</tissue>
    </source>
</reference>
<dbReference type="NCBIfam" id="NF009682">
    <property type="entry name" value="PRK13203.1"/>
    <property type="match status" value="1"/>
</dbReference>
<keyword evidence="5" id="KW-0533">Nickel</keyword>
<keyword evidence="7" id="KW-0378">Hydrolase</keyword>
<comment type="caution">
    <text evidence="14">The sequence shown here is derived from an EMBL/GenBank/DDBJ whole genome shotgun (WGS) entry which is preliminary data.</text>
</comment>
<dbReference type="EC" id="3.5.1.5" evidence="4"/>
<evidence type="ECO:0000256" key="12">
    <source>
        <dbReference type="PROSITE-ProRule" id="PRU00700"/>
    </source>
</evidence>
<evidence type="ECO:0000256" key="5">
    <source>
        <dbReference type="ARBA" id="ARBA00022596"/>
    </source>
</evidence>
<dbReference type="InterPro" id="IPR036463">
    <property type="entry name" value="Urease_gamma_sf"/>
</dbReference>
<evidence type="ECO:0000256" key="11">
    <source>
        <dbReference type="PIRSR" id="PIRSR611612-50"/>
    </source>
</evidence>
<comment type="function">
    <text evidence="10">Urea hydrolase involved in nitrogen recycling from ureide, purine, and arginine catabolism.</text>
</comment>
<evidence type="ECO:0000256" key="1">
    <source>
        <dbReference type="ARBA" id="ARBA00001948"/>
    </source>
</evidence>
<evidence type="ECO:0000256" key="4">
    <source>
        <dbReference type="ARBA" id="ARBA00012934"/>
    </source>
</evidence>
<dbReference type="NCBIfam" id="TIGR00192">
    <property type="entry name" value="urease_beta"/>
    <property type="match status" value="1"/>
</dbReference>
<dbReference type="FunFam" id="3.30.280.10:FF:000001">
    <property type="entry name" value="Urease subunit alpha"/>
    <property type="match status" value="1"/>
</dbReference>
<feature type="binding site" evidence="12">
    <location>
        <position position="489"/>
    </location>
    <ligand>
        <name>substrate</name>
    </ligand>
</feature>
<dbReference type="CDD" id="cd00390">
    <property type="entry name" value="Urease_gamma"/>
    <property type="match status" value="1"/>
</dbReference>
<dbReference type="InterPro" id="IPR036461">
    <property type="entry name" value="Urease_betasu_sf"/>
</dbReference>
<dbReference type="InterPro" id="IPR002026">
    <property type="entry name" value="Urease_gamma/gamma-beta_su"/>
</dbReference>
<dbReference type="PROSITE" id="PS01120">
    <property type="entry name" value="UREASE_1"/>
    <property type="match status" value="1"/>
</dbReference>
<dbReference type="AlphaFoldDB" id="A0A835RNK3"/>
<dbReference type="InterPro" id="IPR011059">
    <property type="entry name" value="Metal-dep_hydrolase_composite"/>
</dbReference>
<evidence type="ECO:0000313" key="14">
    <source>
        <dbReference type="EMBL" id="KAG0494929.1"/>
    </source>
</evidence>
<evidence type="ECO:0000259" key="13">
    <source>
        <dbReference type="PROSITE" id="PS51368"/>
    </source>
</evidence>